<proteinExistence type="predicted"/>
<keyword evidence="1" id="KW-1133">Transmembrane helix</keyword>
<feature type="transmembrane region" description="Helical" evidence="1">
    <location>
        <begin position="48"/>
        <end position="74"/>
    </location>
</feature>
<evidence type="ECO:0000256" key="1">
    <source>
        <dbReference type="SAM" id="Phobius"/>
    </source>
</evidence>
<feature type="transmembrane region" description="Helical" evidence="1">
    <location>
        <begin position="86"/>
        <end position="107"/>
    </location>
</feature>
<keyword evidence="1" id="KW-0812">Transmembrane</keyword>
<dbReference type="EMBL" id="JARIHO010000007">
    <property type="protein sequence ID" value="KAJ7358610.1"/>
    <property type="molecule type" value="Genomic_DNA"/>
</dbReference>
<gene>
    <name evidence="2" type="ORF">DFH08DRAFT_953728</name>
</gene>
<dbReference type="Proteomes" id="UP001218218">
    <property type="component" value="Unassembled WGS sequence"/>
</dbReference>
<keyword evidence="3" id="KW-1185">Reference proteome</keyword>
<comment type="caution">
    <text evidence="2">The sequence shown here is derived from an EMBL/GenBank/DDBJ whole genome shotgun (WGS) entry which is preliminary data.</text>
</comment>
<sequence length="191" mass="20470">MRSFVLPGNSYIVIQVKEVVFDPVVLAATFNITRYDFSIIEASGCERLAATLVFIINNAAVTGMNVFMPTILAFNYPHASPIRIQLLSMSSNICAWALALTIVYLAMRYKKHAAAALPAALLPLLGTTRYACFPLTTMGGSYGSIVLAWAVSNAWTDSARALTGAMITGTGAIGSITSRVLDFQPTPEPDT</sequence>
<evidence type="ECO:0000313" key="2">
    <source>
        <dbReference type="EMBL" id="KAJ7358610.1"/>
    </source>
</evidence>
<organism evidence="2 3">
    <name type="scientific">Mycena albidolilacea</name>
    <dbReference type="NCBI Taxonomy" id="1033008"/>
    <lineage>
        <taxon>Eukaryota</taxon>
        <taxon>Fungi</taxon>
        <taxon>Dikarya</taxon>
        <taxon>Basidiomycota</taxon>
        <taxon>Agaricomycotina</taxon>
        <taxon>Agaricomycetes</taxon>
        <taxon>Agaricomycetidae</taxon>
        <taxon>Agaricales</taxon>
        <taxon>Marasmiineae</taxon>
        <taxon>Mycenaceae</taxon>
        <taxon>Mycena</taxon>
    </lineage>
</organism>
<evidence type="ECO:0000313" key="3">
    <source>
        <dbReference type="Proteomes" id="UP001218218"/>
    </source>
</evidence>
<keyword evidence="1" id="KW-0472">Membrane</keyword>
<accession>A0AAD7AHZ9</accession>
<name>A0AAD7AHZ9_9AGAR</name>
<reference evidence="2" key="1">
    <citation type="submission" date="2023-03" db="EMBL/GenBank/DDBJ databases">
        <title>Massive genome expansion in bonnet fungi (Mycena s.s.) driven by repeated elements and novel gene families across ecological guilds.</title>
        <authorList>
            <consortium name="Lawrence Berkeley National Laboratory"/>
            <person name="Harder C.B."/>
            <person name="Miyauchi S."/>
            <person name="Viragh M."/>
            <person name="Kuo A."/>
            <person name="Thoen E."/>
            <person name="Andreopoulos B."/>
            <person name="Lu D."/>
            <person name="Skrede I."/>
            <person name="Drula E."/>
            <person name="Henrissat B."/>
            <person name="Morin E."/>
            <person name="Kohler A."/>
            <person name="Barry K."/>
            <person name="LaButti K."/>
            <person name="Morin E."/>
            <person name="Salamov A."/>
            <person name="Lipzen A."/>
            <person name="Mereny Z."/>
            <person name="Hegedus B."/>
            <person name="Baldrian P."/>
            <person name="Stursova M."/>
            <person name="Weitz H."/>
            <person name="Taylor A."/>
            <person name="Grigoriev I.V."/>
            <person name="Nagy L.G."/>
            <person name="Martin F."/>
            <person name="Kauserud H."/>
        </authorList>
    </citation>
    <scope>NUCLEOTIDE SEQUENCE</scope>
    <source>
        <strain evidence="2">CBHHK002</strain>
    </source>
</reference>
<protein>
    <submittedName>
        <fullName evidence="2">Uncharacterized protein</fullName>
    </submittedName>
</protein>
<dbReference type="AlphaFoldDB" id="A0AAD7AHZ9"/>